<comment type="similarity">
    <text evidence="2">Belongs to the outer membrane factor (OMF) (TC 1.B.17) family.</text>
</comment>
<keyword evidence="8" id="KW-0175">Coiled coil</keyword>
<sequence length="446" mass="50527">MHRLVILATAAILSTSAQAATLEQAVASGIDNSPEVQQQYARYQSTLSLQESARGDYLPQVRLTAGYGREETDYSSGQKIDEELDRQEVGITVSQLLFDGFRAQAEVGRLGEEANSERYTLMSRAENTALEICRIYLNLLKAEETVKLAKKNVQDHIEALEDIRQRVSKGLSSQSDLAQVSARLASARASMMAADNNLYDLRAEYIRQVGVEPVDLIDPVEDANLTVDSLDMALKQARENHPELMVARADMAAAQEERRVSQHRFYPKFSLELAANDNEDIGGFEGPDEDARLMLKMEYDLYNGGRDKNRARASGWRYNEAMAIYKRSYLDIEQGTRLAWNARRFLAQQVSIYQDNVDASTAAYQGYVQQFRLGRRTLLDVLDSQVELFLARRNYINAKYDHKLASYRLNNAAGSLIYSMRVDYPNQWQAEDPEWSDTPIDEEVLK</sequence>
<proteinExistence type="inferred from homology"/>
<dbReference type="Pfam" id="PF02321">
    <property type="entry name" value="OEP"/>
    <property type="match status" value="2"/>
</dbReference>
<evidence type="ECO:0000256" key="9">
    <source>
        <dbReference type="SAM" id="SignalP"/>
    </source>
</evidence>
<dbReference type="AlphaFoldDB" id="A0A1X9NAT0"/>
<dbReference type="InterPro" id="IPR051906">
    <property type="entry name" value="TolC-like"/>
</dbReference>
<keyword evidence="7" id="KW-0998">Cell outer membrane</keyword>
<keyword evidence="6" id="KW-0472">Membrane</keyword>
<dbReference type="EMBL" id="CP019343">
    <property type="protein sequence ID" value="ARN75148.1"/>
    <property type="molecule type" value="Genomic_DNA"/>
</dbReference>
<evidence type="ECO:0000256" key="7">
    <source>
        <dbReference type="ARBA" id="ARBA00023237"/>
    </source>
</evidence>
<dbReference type="GO" id="GO:0009279">
    <property type="term" value="C:cell outer membrane"/>
    <property type="evidence" value="ECO:0007669"/>
    <property type="project" value="UniProtKB-SubCell"/>
</dbReference>
<feature type="coiled-coil region" evidence="8">
    <location>
        <begin position="139"/>
        <end position="166"/>
    </location>
</feature>
<keyword evidence="3" id="KW-0813">Transport</keyword>
<comment type="subcellular location">
    <subcellularLocation>
        <location evidence="1">Cell outer membrane</location>
    </subcellularLocation>
</comment>
<protein>
    <recommendedName>
        <fullName evidence="12">Agglutination protein</fullName>
    </recommendedName>
</protein>
<evidence type="ECO:0000256" key="6">
    <source>
        <dbReference type="ARBA" id="ARBA00023136"/>
    </source>
</evidence>
<dbReference type="PANTHER" id="PTHR30026:SF22">
    <property type="entry name" value="OUTER MEMBRANE EFFLUX PROTEIN"/>
    <property type="match status" value="1"/>
</dbReference>
<keyword evidence="4" id="KW-1134">Transmembrane beta strand</keyword>
<organism evidence="10 11">
    <name type="scientific">Oceanicoccus sagamiensis</name>
    <dbReference type="NCBI Taxonomy" id="716816"/>
    <lineage>
        <taxon>Bacteria</taxon>
        <taxon>Pseudomonadati</taxon>
        <taxon>Pseudomonadota</taxon>
        <taxon>Gammaproteobacteria</taxon>
        <taxon>Cellvibrionales</taxon>
        <taxon>Spongiibacteraceae</taxon>
        <taxon>Oceanicoccus</taxon>
    </lineage>
</organism>
<evidence type="ECO:0008006" key="12">
    <source>
        <dbReference type="Google" id="ProtNLM"/>
    </source>
</evidence>
<dbReference type="OrthoDB" id="9814637at2"/>
<dbReference type="InterPro" id="IPR010130">
    <property type="entry name" value="T1SS_OMP_TolC"/>
</dbReference>
<dbReference type="Proteomes" id="UP000193450">
    <property type="component" value="Chromosome"/>
</dbReference>
<dbReference type="KEGG" id="osg:BST96_14105"/>
<dbReference type="STRING" id="716816.BST96_14105"/>
<dbReference type="GO" id="GO:0015562">
    <property type="term" value="F:efflux transmembrane transporter activity"/>
    <property type="evidence" value="ECO:0007669"/>
    <property type="project" value="InterPro"/>
</dbReference>
<reference evidence="10 11" key="1">
    <citation type="submission" date="2016-11" db="EMBL/GenBank/DDBJ databases">
        <title>Trade-off between light-utilization and light-protection in marine flavobacteria.</title>
        <authorList>
            <person name="Kumagai Y."/>
        </authorList>
    </citation>
    <scope>NUCLEOTIDE SEQUENCE [LARGE SCALE GENOMIC DNA]</scope>
    <source>
        <strain evidence="10 11">NBRC 107125</strain>
    </source>
</reference>
<feature type="chain" id="PRO_5012959767" description="Agglutination protein" evidence="9">
    <location>
        <begin position="20"/>
        <end position="446"/>
    </location>
</feature>
<keyword evidence="11" id="KW-1185">Reference proteome</keyword>
<feature type="signal peptide" evidence="9">
    <location>
        <begin position="1"/>
        <end position="19"/>
    </location>
</feature>
<evidence type="ECO:0000313" key="11">
    <source>
        <dbReference type="Proteomes" id="UP000193450"/>
    </source>
</evidence>
<dbReference type="SUPFAM" id="SSF56954">
    <property type="entry name" value="Outer membrane efflux proteins (OEP)"/>
    <property type="match status" value="1"/>
</dbReference>
<dbReference type="Gene3D" id="1.20.1600.10">
    <property type="entry name" value="Outer membrane efflux proteins (OEP)"/>
    <property type="match status" value="1"/>
</dbReference>
<dbReference type="RefSeq" id="WP_085759318.1">
    <property type="nucleotide sequence ID" value="NZ_CP019343.1"/>
</dbReference>
<name>A0A1X9NAT0_9GAMM</name>
<accession>A0A1X9NAT0</accession>
<dbReference type="GO" id="GO:0015288">
    <property type="term" value="F:porin activity"/>
    <property type="evidence" value="ECO:0007669"/>
    <property type="project" value="TreeGrafter"/>
</dbReference>
<dbReference type="GO" id="GO:1990281">
    <property type="term" value="C:efflux pump complex"/>
    <property type="evidence" value="ECO:0007669"/>
    <property type="project" value="TreeGrafter"/>
</dbReference>
<evidence type="ECO:0000256" key="1">
    <source>
        <dbReference type="ARBA" id="ARBA00004442"/>
    </source>
</evidence>
<dbReference type="PANTHER" id="PTHR30026">
    <property type="entry name" value="OUTER MEMBRANE PROTEIN TOLC"/>
    <property type="match status" value="1"/>
</dbReference>
<dbReference type="InterPro" id="IPR003423">
    <property type="entry name" value="OMP_efflux"/>
</dbReference>
<keyword evidence="9" id="KW-0732">Signal</keyword>
<evidence type="ECO:0000256" key="4">
    <source>
        <dbReference type="ARBA" id="ARBA00022452"/>
    </source>
</evidence>
<evidence type="ECO:0000256" key="2">
    <source>
        <dbReference type="ARBA" id="ARBA00007613"/>
    </source>
</evidence>
<dbReference type="NCBIfam" id="TIGR01844">
    <property type="entry name" value="type_I_sec_TolC"/>
    <property type="match status" value="1"/>
</dbReference>
<evidence type="ECO:0000256" key="8">
    <source>
        <dbReference type="SAM" id="Coils"/>
    </source>
</evidence>
<gene>
    <name evidence="10" type="ORF">BST96_14105</name>
</gene>
<evidence type="ECO:0000256" key="3">
    <source>
        <dbReference type="ARBA" id="ARBA00022448"/>
    </source>
</evidence>
<keyword evidence="5" id="KW-0812">Transmembrane</keyword>
<evidence type="ECO:0000313" key="10">
    <source>
        <dbReference type="EMBL" id="ARN75148.1"/>
    </source>
</evidence>
<evidence type="ECO:0000256" key="5">
    <source>
        <dbReference type="ARBA" id="ARBA00022692"/>
    </source>
</evidence>